<name>A0A2T7T7R0_9ACTN</name>
<evidence type="ECO:0000313" key="1">
    <source>
        <dbReference type="EMBL" id="PVE11200.1"/>
    </source>
</evidence>
<dbReference type="RefSeq" id="WP_157848393.1">
    <property type="nucleotide sequence ID" value="NZ_AZSP01000148.1"/>
</dbReference>
<dbReference type="AlphaFoldDB" id="A0A2T7T7R0"/>
<gene>
    <name evidence="1" type="ORF">Y717_16335</name>
</gene>
<accession>A0A2T7T7R0</accession>
<dbReference type="EMBL" id="AZSP01000148">
    <property type="protein sequence ID" value="PVE11200.1"/>
    <property type="molecule type" value="Genomic_DNA"/>
</dbReference>
<organism evidence="1 2">
    <name type="scientific">Streptomyces scopuliridis RB72</name>
    <dbReference type="NCBI Taxonomy" id="1440053"/>
    <lineage>
        <taxon>Bacteria</taxon>
        <taxon>Bacillati</taxon>
        <taxon>Actinomycetota</taxon>
        <taxon>Actinomycetes</taxon>
        <taxon>Kitasatosporales</taxon>
        <taxon>Streptomycetaceae</taxon>
        <taxon>Streptomyces</taxon>
    </lineage>
</organism>
<sequence>MTWGGVTEQTAGLYAQRLAESHRRHRGGRRFLGHHLRATASAATVAPAA</sequence>
<keyword evidence="2" id="KW-1185">Reference proteome</keyword>
<evidence type="ECO:0000313" key="2">
    <source>
        <dbReference type="Proteomes" id="UP000245992"/>
    </source>
</evidence>
<proteinExistence type="predicted"/>
<protein>
    <submittedName>
        <fullName evidence="1">Uncharacterized protein</fullName>
    </submittedName>
</protein>
<dbReference type="STRING" id="1440053.GCA_000718095_00216"/>
<comment type="caution">
    <text evidence="1">The sequence shown here is derived from an EMBL/GenBank/DDBJ whole genome shotgun (WGS) entry which is preliminary data.</text>
</comment>
<dbReference type="Proteomes" id="UP000245992">
    <property type="component" value="Unassembled WGS sequence"/>
</dbReference>
<reference evidence="1 2" key="1">
    <citation type="submission" date="2013-12" db="EMBL/GenBank/DDBJ databases">
        <title>Annotated genome of Streptomyces scopuliridis.</title>
        <authorList>
            <person name="Olson J.B."/>
        </authorList>
    </citation>
    <scope>NUCLEOTIDE SEQUENCE [LARGE SCALE GENOMIC DNA]</scope>
    <source>
        <strain evidence="1 2">RB72</strain>
    </source>
</reference>